<name>A0A9X9QNI2_STRDY</name>
<dbReference type="Proteomes" id="UP000373301">
    <property type="component" value="Unassembled WGS sequence"/>
</dbReference>
<dbReference type="AlphaFoldDB" id="A0A9X9QNI2"/>
<protein>
    <submittedName>
        <fullName evidence="2">Membrane protein</fullName>
    </submittedName>
</protein>
<evidence type="ECO:0000256" key="1">
    <source>
        <dbReference type="SAM" id="Phobius"/>
    </source>
</evidence>
<feature type="transmembrane region" description="Helical" evidence="1">
    <location>
        <begin position="146"/>
        <end position="164"/>
    </location>
</feature>
<accession>A0A9X9QNI2</accession>
<reference evidence="2 4" key="1">
    <citation type="submission" date="2019-05" db="EMBL/GenBank/DDBJ databases">
        <authorList>
            <consortium name="Pathogen Informatics"/>
        </authorList>
    </citation>
    <scope>NUCLEOTIDE SEQUENCE [LARGE SCALE GENOMIC DNA]</scope>
    <source>
        <strain evidence="2 4">NCTC7982</strain>
    </source>
</reference>
<dbReference type="NCBIfam" id="TIGR04518">
    <property type="entry name" value="ECF_S_folT_fam"/>
    <property type="match status" value="1"/>
</dbReference>
<dbReference type="InterPro" id="IPR030949">
    <property type="entry name" value="ECF_S_folate_fam"/>
</dbReference>
<feature type="transmembrane region" description="Helical" evidence="1">
    <location>
        <begin position="107"/>
        <end position="134"/>
    </location>
</feature>
<feature type="transmembrane region" description="Helical" evidence="1">
    <location>
        <begin position="45"/>
        <end position="69"/>
    </location>
</feature>
<evidence type="ECO:0000313" key="4">
    <source>
        <dbReference type="Proteomes" id="UP000373301"/>
    </source>
</evidence>
<dbReference type="RefSeq" id="WP_143927794.1">
    <property type="nucleotide sequence ID" value="NZ_CABEIM010000002.1"/>
</dbReference>
<feature type="transmembrane region" description="Helical" evidence="1">
    <location>
        <begin position="75"/>
        <end position="95"/>
    </location>
</feature>
<organism evidence="2 4">
    <name type="scientific">Streptococcus dysgalactiae</name>
    <dbReference type="NCBI Taxonomy" id="1334"/>
    <lineage>
        <taxon>Bacteria</taxon>
        <taxon>Bacillati</taxon>
        <taxon>Bacillota</taxon>
        <taxon>Bacilli</taxon>
        <taxon>Lactobacillales</taxon>
        <taxon>Streptococcaceae</taxon>
        <taxon>Streptococcus</taxon>
    </lineage>
</organism>
<keyword evidence="1" id="KW-0472">Membrane</keyword>
<comment type="caution">
    <text evidence="2">The sequence shown here is derived from an EMBL/GenBank/DDBJ whole genome shotgun (WGS) entry which is preliminary data.</text>
</comment>
<dbReference type="EMBL" id="CABEIM010000002">
    <property type="protein sequence ID" value="VTS76247.1"/>
    <property type="molecule type" value="Genomic_DNA"/>
</dbReference>
<keyword evidence="1" id="KW-0812">Transmembrane</keyword>
<proteinExistence type="predicted"/>
<dbReference type="Gene3D" id="1.10.1760.20">
    <property type="match status" value="1"/>
</dbReference>
<keyword evidence="1" id="KW-1133">Transmembrane helix</keyword>
<evidence type="ECO:0000313" key="3">
    <source>
        <dbReference type="EMBL" id="VTS87856.1"/>
    </source>
</evidence>
<evidence type="ECO:0000313" key="2">
    <source>
        <dbReference type="EMBL" id="VTS76247.1"/>
    </source>
</evidence>
<feature type="transmembrane region" description="Helical" evidence="1">
    <location>
        <begin position="12"/>
        <end position="33"/>
    </location>
</feature>
<gene>
    <name evidence="2" type="primary">folT_1</name>
    <name evidence="3" type="synonym">folT_2</name>
    <name evidence="2" type="ORF">NCTC7982_00197</name>
    <name evidence="3" type="ORF">NCTC7982_02236</name>
</gene>
<dbReference type="EMBL" id="CABEIM010000003">
    <property type="protein sequence ID" value="VTS87856.1"/>
    <property type="molecule type" value="Genomic_DNA"/>
</dbReference>
<sequence>MFLKRTKPSFIAIIAFLLALDLILVKFSLHGFLAMFSLSFIDRTLLGNIAGPFISGIALGFWNIVSFFLSGGKQFIIWFPLIQAIQGFLYGIFFYKRKLNTSSRKDWLYVTFATTIILGVTTFFLTPIVLHFYYNMPFLALYTTRLVKLIEIPTHIVITMLLLPRLQKIRELGKFLV</sequence>